<evidence type="ECO:0000256" key="1">
    <source>
        <dbReference type="ARBA" id="ARBA00007428"/>
    </source>
</evidence>
<dbReference type="Gene3D" id="3.30.1520.10">
    <property type="entry name" value="Phox-like domain"/>
    <property type="match status" value="1"/>
</dbReference>
<accession>A0A1E3QDE8</accession>
<dbReference type="InterPro" id="IPR036871">
    <property type="entry name" value="PX_dom_sf"/>
</dbReference>
<comment type="similarity">
    <text evidence="1">Belongs to the UPF0507 family.</text>
</comment>
<keyword evidence="5" id="KW-1185">Reference proteome</keyword>
<dbReference type="GO" id="GO:0005085">
    <property type="term" value="F:guanyl-nucleotide exchange factor activity"/>
    <property type="evidence" value="ECO:0007669"/>
    <property type="project" value="TreeGrafter"/>
</dbReference>
<feature type="domain" description="VPS9" evidence="3">
    <location>
        <begin position="282"/>
        <end position="448"/>
    </location>
</feature>
<dbReference type="OrthoDB" id="7464126at2759"/>
<dbReference type="Gene3D" id="1.25.40.20">
    <property type="entry name" value="Ankyrin repeat-containing domain"/>
    <property type="match status" value="1"/>
</dbReference>
<dbReference type="EMBL" id="KV454291">
    <property type="protein sequence ID" value="ODQ75037.1"/>
    <property type="molecule type" value="Genomic_DNA"/>
</dbReference>
<dbReference type="GO" id="GO:0035091">
    <property type="term" value="F:phosphatidylinositol binding"/>
    <property type="evidence" value="ECO:0007669"/>
    <property type="project" value="InterPro"/>
</dbReference>
<dbReference type="Pfam" id="PF02204">
    <property type="entry name" value="VPS9"/>
    <property type="match status" value="1"/>
</dbReference>
<dbReference type="AlphaFoldDB" id="A0A1E3QDE8"/>
<dbReference type="GO" id="GO:0097422">
    <property type="term" value="C:tubular endosome"/>
    <property type="evidence" value="ECO:0007669"/>
    <property type="project" value="TreeGrafter"/>
</dbReference>
<dbReference type="InterPro" id="IPR051248">
    <property type="entry name" value="UPF0507/Ank_repeat_27"/>
</dbReference>
<dbReference type="InterPro" id="IPR027267">
    <property type="entry name" value="AH/BAR_dom_sf"/>
</dbReference>
<dbReference type="Gene3D" id="1.20.1050.80">
    <property type="entry name" value="VPS9 domain"/>
    <property type="match status" value="1"/>
</dbReference>
<dbReference type="Gene3D" id="1.20.1270.60">
    <property type="entry name" value="Arfaptin homology (AH) domain/BAR domain"/>
    <property type="match status" value="1"/>
</dbReference>
<dbReference type="GO" id="GO:0030133">
    <property type="term" value="C:transport vesicle"/>
    <property type="evidence" value="ECO:0007669"/>
    <property type="project" value="TreeGrafter"/>
</dbReference>
<evidence type="ECO:0000313" key="4">
    <source>
        <dbReference type="EMBL" id="ODQ75037.1"/>
    </source>
</evidence>
<dbReference type="Proteomes" id="UP000094385">
    <property type="component" value="Unassembled WGS sequence"/>
</dbReference>
<evidence type="ECO:0000259" key="3">
    <source>
        <dbReference type="PROSITE" id="PS51205"/>
    </source>
</evidence>
<dbReference type="GO" id="GO:0005886">
    <property type="term" value="C:plasma membrane"/>
    <property type="evidence" value="ECO:0007669"/>
    <property type="project" value="TreeGrafter"/>
</dbReference>
<gene>
    <name evidence="4" type="ORF">LIPSTDRAFT_79803</name>
</gene>
<feature type="compositionally biased region" description="Low complexity" evidence="2">
    <location>
        <begin position="356"/>
        <end position="369"/>
    </location>
</feature>
<dbReference type="GO" id="GO:0005770">
    <property type="term" value="C:late endosome"/>
    <property type="evidence" value="ECO:0007669"/>
    <property type="project" value="TreeGrafter"/>
</dbReference>
<dbReference type="InterPro" id="IPR003123">
    <property type="entry name" value="VPS9"/>
</dbReference>
<name>A0A1E3QDE8_LIPST</name>
<dbReference type="SUPFAM" id="SSF109993">
    <property type="entry name" value="VPS9 domain"/>
    <property type="match status" value="1"/>
</dbReference>
<organism evidence="4 5">
    <name type="scientific">Lipomyces starkeyi NRRL Y-11557</name>
    <dbReference type="NCBI Taxonomy" id="675824"/>
    <lineage>
        <taxon>Eukaryota</taxon>
        <taxon>Fungi</taxon>
        <taxon>Dikarya</taxon>
        <taxon>Ascomycota</taxon>
        <taxon>Saccharomycotina</taxon>
        <taxon>Lipomycetes</taxon>
        <taxon>Lipomycetales</taxon>
        <taxon>Lipomycetaceae</taxon>
        <taxon>Lipomyces</taxon>
    </lineage>
</organism>
<dbReference type="STRING" id="675824.A0A1E3QDE8"/>
<dbReference type="SUPFAM" id="SSF64268">
    <property type="entry name" value="PX domain"/>
    <property type="match status" value="1"/>
</dbReference>
<sequence>MKSFSMENTSKPPVNPFLAALFHPTPNSSRSRDLITALQSPRNYVILVPTTASILYTIDQETSVSFADLCTHEEFLSSHIIKIGVSAKAIGRARVYWTLNGRSVVIKDDIVYTNKGFKSITQARILSDRVYTTTSDIVPYDSQYIIYYISRPLIGSALPLYDFNPVIHSPPTSKAPPASKKITTFTQLLSQFPLIARQIQEPLNSVFEDFDCSNATEPDLVTMIEEVMEKGIALFQAVDHSIVNAMASATGLTGPEIEKMLENYVGKHLHNKIWPRLIILRALKDSIIRAAVKNMKHISLGQLGVQPYWTEGGDTIERMVMTAVVDLENLSKAENAGAQVESLVKILRNLGVVPPSNQSQPNGDDNDSSSSKENKEKIVNHSSVSADVLVSLMIIVVTWSKLDNLDSHLFYMRNFSFMDVDSGEVGYALSTFEAVIFHIMNNSSKLAIVSSANQLFWKSIRDGADISVAFDSPGEYFGSGGIDVSEIDSLEQVYRSRNASGESAIMMAIQAPAKNLVSLKLLLSKRDVFPMEAIWKEQNGRQTTLLSAAIQTADKEIVDAIWSLLSANYSQDDLRKYLSRKDEWQRSVGHYLFYLPDLIETIGGLISWTDKDQNGQTPLFALCRSYDNPRYADLVKMGIDTATKCQVGGGNLRFLDHVDAKGNTLLHIMKDIQSLELVLNISDIDLNRVNDKGLTPLMVNSKFSRLAAIEVLTKEPEVDVGRRNYRGLNAAELAKDENTRMRIEDITLFRKYPIRDNRVTSVLRGYISDDNVHFIVKSGIIPSPSTITSVRRTFTDFTFMAKWLSFELPASWIPVLQIPHNPFAVPSRPARSVVRDVQFKLDSFVRTLLLHPTFSTHELLWEFFLVTEFSKDLSEKRSKQKHESRKETLEEEYPPLENTDESVVFFNHALKEMSYLEQPFMKVLKSAHSMQHKRLDLAESYLALQGYFKTLSFLPVECIDALTEVTNLYQVSDSHEEIFVQELRASYANIKAVMESLTRPNKLIDALAAQANQLSRFQTSLNRTSTRFPLGLLDDTRTRYAHDATLNIQTAENEITRLGSEIRYSQTMLASELGGFNEIHERECMRVVKEYITEKIKWERVRLKGMNSVLGKIKVQS</sequence>
<dbReference type="SUPFAM" id="SSF48403">
    <property type="entry name" value="Ankyrin repeat"/>
    <property type="match status" value="1"/>
</dbReference>
<feature type="region of interest" description="Disordered" evidence="2">
    <location>
        <begin position="352"/>
        <end position="377"/>
    </location>
</feature>
<dbReference type="InterPro" id="IPR036770">
    <property type="entry name" value="Ankyrin_rpt-contain_sf"/>
</dbReference>
<dbReference type="PROSITE" id="PS51205">
    <property type="entry name" value="VPS9"/>
    <property type="match status" value="1"/>
</dbReference>
<evidence type="ECO:0000313" key="5">
    <source>
        <dbReference type="Proteomes" id="UP000094385"/>
    </source>
</evidence>
<reference evidence="4 5" key="1">
    <citation type="journal article" date="2016" name="Proc. Natl. Acad. Sci. U.S.A.">
        <title>Comparative genomics of biotechnologically important yeasts.</title>
        <authorList>
            <person name="Riley R."/>
            <person name="Haridas S."/>
            <person name="Wolfe K.H."/>
            <person name="Lopes M.R."/>
            <person name="Hittinger C.T."/>
            <person name="Goeker M."/>
            <person name="Salamov A.A."/>
            <person name="Wisecaver J.H."/>
            <person name="Long T.M."/>
            <person name="Calvey C.H."/>
            <person name="Aerts A.L."/>
            <person name="Barry K.W."/>
            <person name="Choi C."/>
            <person name="Clum A."/>
            <person name="Coughlan A.Y."/>
            <person name="Deshpande S."/>
            <person name="Douglass A.P."/>
            <person name="Hanson S.J."/>
            <person name="Klenk H.-P."/>
            <person name="LaButti K.M."/>
            <person name="Lapidus A."/>
            <person name="Lindquist E.A."/>
            <person name="Lipzen A.M."/>
            <person name="Meier-Kolthoff J.P."/>
            <person name="Ohm R.A."/>
            <person name="Otillar R.P."/>
            <person name="Pangilinan J.L."/>
            <person name="Peng Y."/>
            <person name="Rokas A."/>
            <person name="Rosa C.A."/>
            <person name="Scheuner C."/>
            <person name="Sibirny A.A."/>
            <person name="Slot J.C."/>
            <person name="Stielow J.B."/>
            <person name="Sun H."/>
            <person name="Kurtzman C.P."/>
            <person name="Blackwell M."/>
            <person name="Grigoriev I.V."/>
            <person name="Jeffries T.W."/>
        </authorList>
    </citation>
    <scope>NUCLEOTIDE SEQUENCE [LARGE SCALE GENOMIC DNA]</scope>
    <source>
        <strain evidence="4 5">NRRL Y-11557</strain>
    </source>
</reference>
<dbReference type="InterPro" id="IPR037191">
    <property type="entry name" value="VPS9_dom_sf"/>
</dbReference>
<dbReference type="GO" id="GO:0000149">
    <property type="term" value="F:SNARE binding"/>
    <property type="evidence" value="ECO:0007669"/>
    <property type="project" value="TreeGrafter"/>
</dbReference>
<dbReference type="PANTHER" id="PTHR24170:SF1">
    <property type="entry name" value="DOMAIN PROTEIN, PUTATIVE (AFU_ORTHOLOGUE AFUA_1G09870)-RELATED"/>
    <property type="match status" value="1"/>
</dbReference>
<evidence type="ECO:0000256" key="2">
    <source>
        <dbReference type="SAM" id="MobiDB-lite"/>
    </source>
</evidence>
<dbReference type="GO" id="GO:0005769">
    <property type="term" value="C:early endosome"/>
    <property type="evidence" value="ECO:0007669"/>
    <property type="project" value="TreeGrafter"/>
</dbReference>
<dbReference type="PANTHER" id="PTHR24170">
    <property type="entry name" value="ANKYRIN REPEAT DOMAIN-CONTAINING PROTEIN 27"/>
    <property type="match status" value="1"/>
</dbReference>
<protein>
    <recommendedName>
        <fullName evidence="3">VPS9 domain-containing protein</fullName>
    </recommendedName>
</protein>
<dbReference type="GO" id="GO:0045022">
    <property type="term" value="P:early endosome to late endosome transport"/>
    <property type="evidence" value="ECO:0007669"/>
    <property type="project" value="TreeGrafter"/>
</dbReference>
<proteinExistence type="inferred from homology"/>